<dbReference type="OrthoDB" id="9794876at2"/>
<protein>
    <recommendedName>
        <fullName evidence="2">UPF0102 protein S70_14205</fullName>
    </recommendedName>
</protein>
<dbReference type="GO" id="GO:0003676">
    <property type="term" value="F:nucleic acid binding"/>
    <property type="evidence" value="ECO:0007669"/>
    <property type="project" value="InterPro"/>
</dbReference>
<dbReference type="NCBIfam" id="NF009150">
    <property type="entry name" value="PRK12497.1-3"/>
    <property type="match status" value="1"/>
</dbReference>
<gene>
    <name evidence="3" type="ordered locus">S70_14205</name>
</gene>
<reference evidence="4" key="2">
    <citation type="submission" date="2012-04" db="EMBL/GenBank/DDBJ databases">
        <title>Complete genome sequence of Providencia stuartii clinical isolate MRSN 2154.</title>
        <authorList>
            <person name="Clifford R.J."/>
            <person name="Hang J."/>
            <person name="Riley M.C."/>
            <person name="Onmus-Leone F."/>
            <person name="Kuschner R.A."/>
            <person name="Lesho E.P."/>
            <person name="Waterman P.E."/>
        </authorList>
    </citation>
    <scope>NUCLEOTIDE SEQUENCE [LARGE SCALE GENOMIC DNA]</scope>
    <source>
        <strain evidence="4">MRSN 2154</strain>
    </source>
</reference>
<evidence type="ECO:0000313" key="4">
    <source>
        <dbReference type="Proteomes" id="UP000005012"/>
    </source>
</evidence>
<dbReference type="NCBIfam" id="TIGR00252">
    <property type="entry name" value="YraN family protein"/>
    <property type="match status" value="1"/>
</dbReference>
<dbReference type="InterPro" id="IPR011856">
    <property type="entry name" value="tRNA_endonuc-like_dom_sf"/>
</dbReference>
<dbReference type="PATRIC" id="fig|1157951.4.peg.2859"/>
<dbReference type="InterPro" id="IPR003509">
    <property type="entry name" value="UPF0102_YraN-like"/>
</dbReference>
<dbReference type="PANTHER" id="PTHR34039:SF1">
    <property type="entry name" value="UPF0102 PROTEIN YRAN"/>
    <property type="match status" value="1"/>
</dbReference>
<dbReference type="PANTHER" id="PTHR34039">
    <property type="entry name" value="UPF0102 PROTEIN YRAN"/>
    <property type="match status" value="1"/>
</dbReference>
<dbReference type="Proteomes" id="UP000005012">
    <property type="component" value="Chromosome"/>
</dbReference>
<dbReference type="GeneID" id="93520608"/>
<reference evidence="3 4" key="1">
    <citation type="journal article" date="2012" name="J. Bacteriol.">
        <title>Complete Genome Sequence of Providencia stuartii Clinical Isolate MRSN 2154.</title>
        <authorList>
            <person name="Clifford R.J."/>
            <person name="Hang J."/>
            <person name="Riley M.C."/>
            <person name="Onmus-Leone F."/>
            <person name="Kuschner R.A."/>
            <person name="Lesho E.P."/>
            <person name="Waterman P.E."/>
        </authorList>
    </citation>
    <scope>NUCLEOTIDE SEQUENCE [LARGE SCALE GENOMIC DNA]</scope>
    <source>
        <strain evidence="3 4">MRSN 2154</strain>
    </source>
</reference>
<dbReference type="InterPro" id="IPR011335">
    <property type="entry name" value="Restrct_endonuc-II-like"/>
</dbReference>
<comment type="similarity">
    <text evidence="1 2">Belongs to the UPF0102 family.</text>
</comment>
<evidence type="ECO:0000256" key="2">
    <source>
        <dbReference type="HAMAP-Rule" id="MF_00048"/>
    </source>
</evidence>
<sequence>MQPLKKTLKWLTGRYYENRVLAFLQQQGLTFIERNARNRHGEIDLIMRDSTGWVFVEVRFRQDKQYGGALLSIDRCKRRKLIATAKYWLAEKQESFETTACRFDICAITGRQFEWIQNAFNDSEHVG</sequence>
<dbReference type="Pfam" id="PF02021">
    <property type="entry name" value="UPF0102"/>
    <property type="match status" value="1"/>
</dbReference>
<dbReference type="KEGG" id="psi:S70_14205"/>
<dbReference type="HAMAP" id="MF_00048">
    <property type="entry name" value="UPF0102"/>
    <property type="match status" value="1"/>
</dbReference>
<dbReference type="EMBL" id="CP003488">
    <property type="protein sequence ID" value="AFH94673.1"/>
    <property type="molecule type" value="Genomic_DNA"/>
</dbReference>
<proteinExistence type="inferred from homology"/>
<accession>A0A140NP75</accession>
<dbReference type="Gene3D" id="3.40.1350.10">
    <property type="match status" value="1"/>
</dbReference>
<dbReference type="HOGENOM" id="CLU_115353_1_0_6"/>
<dbReference type="AlphaFoldDB" id="A0A140NP75"/>
<evidence type="ECO:0000313" key="3">
    <source>
        <dbReference type="EMBL" id="AFH94673.1"/>
    </source>
</evidence>
<name>A0A140NP75_PROSM</name>
<organism evidence="3 4">
    <name type="scientific">Providencia stuartii (strain MRSN 2154)</name>
    <dbReference type="NCBI Taxonomy" id="1157951"/>
    <lineage>
        <taxon>Bacteria</taxon>
        <taxon>Pseudomonadati</taxon>
        <taxon>Pseudomonadota</taxon>
        <taxon>Gammaproteobacteria</taxon>
        <taxon>Enterobacterales</taxon>
        <taxon>Morganellaceae</taxon>
        <taxon>Providencia</taxon>
    </lineage>
</organism>
<dbReference type="SUPFAM" id="SSF52980">
    <property type="entry name" value="Restriction endonuclease-like"/>
    <property type="match status" value="1"/>
</dbReference>
<evidence type="ECO:0000256" key="1">
    <source>
        <dbReference type="ARBA" id="ARBA00006738"/>
    </source>
</evidence>
<dbReference type="RefSeq" id="WP_004925388.1">
    <property type="nucleotide sequence ID" value="NC_017731.1"/>
</dbReference>